<dbReference type="RefSeq" id="WP_182531340.1">
    <property type="nucleotide sequence ID" value="NZ_JACGXL010000003.1"/>
</dbReference>
<evidence type="ECO:0000313" key="1">
    <source>
        <dbReference type="EMBL" id="MBA8888292.1"/>
    </source>
</evidence>
<accession>A0A839F2N1</accession>
<dbReference type="AlphaFoldDB" id="A0A839F2N1"/>
<dbReference type="EMBL" id="JACGXL010000003">
    <property type="protein sequence ID" value="MBA8888292.1"/>
    <property type="molecule type" value="Genomic_DNA"/>
</dbReference>
<sequence>MHPYDTIVSRDVGAFPLDEFSKYPRFMPVDWREEEPRILSAFFKATGLPAEGTALEMDERTSYYQLVRGSERVDVPWGDEASAQHSMLVALQRMFGASHSIRYLNHGCADTGCFVVETNEDWRSLERANPHVRWFFTPIDLLPDVFKSDVDDLVRVGKTYGET</sequence>
<evidence type="ECO:0000313" key="2">
    <source>
        <dbReference type="Proteomes" id="UP000550401"/>
    </source>
</evidence>
<proteinExistence type="predicted"/>
<dbReference type="Proteomes" id="UP000550401">
    <property type="component" value="Unassembled WGS sequence"/>
</dbReference>
<comment type="caution">
    <text evidence="1">The sequence shown here is derived from an EMBL/GenBank/DDBJ whole genome shotgun (WGS) entry which is preliminary data.</text>
</comment>
<gene>
    <name evidence="1" type="ORF">FHW12_002516</name>
</gene>
<protein>
    <submittedName>
        <fullName evidence="1">Uncharacterized protein</fullName>
    </submittedName>
</protein>
<keyword evidence="2" id="KW-1185">Reference proteome</keyword>
<reference evidence="1 2" key="1">
    <citation type="submission" date="2020-07" db="EMBL/GenBank/DDBJ databases">
        <title>Genomic Encyclopedia of Type Strains, Phase IV (KMG-V): Genome sequencing to study the core and pangenomes of soil and plant-associated prokaryotes.</title>
        <authorList>
            <person name="Whitman W."/>
        </authorList>
    </citation>
    <scope>NUCLEOTIDE SEQUENCE [LARGE SCALE GENOMIC DNA]</scope>
    <source>
        <strain evidence="1 2">RH2WT43</strain>
    </source>
</reference>
<name>A0A839F2N1_9GAMM</name>
<organism evidence="1 2">
    <name type="scientific">Dokdonella fugitiva</name>
    <dbReference type="NCBI Taxonomy" id="328517"/>
    <lineage>
        <taxon>Bacteria</taxon>
        <taxon>Pseudomonadati</taxon>
        <taxon>Pseudomonadota</taxon>
        <taxon>Gammaproteobacteria</taxon>
        <taxon>Lysobacterales</taxon>
        <taxon>Rhodanobacteraceae</taxon>
        <taxon>Dokdonella</taxon>
    </lineage>
</organism>